<gene>
    <name evidence="3" type="ORF">SZN_15728</name>
</gene>
<accession>G2GCC1</accession>
<reference evidence="3 4" key="1">
    <citation type="submission" date="2011-08" db="EMBL/GenBank/DDBJ databases">
        <authorList>
            <person name="Lin Y."/>
            <person name="Hao X."/>
            <person name="Johnstone L."/>
            <person name="Miller S.J."/>
            <person name="Wei G."/>
            <person name="Rensing C."/>
        </authorList>
    </citation>
    <scope>NUCLEOTIDE SEQUENCE [LARGE SCALE GENOMIC DNA]</scope>
    <source>
        <strain evidence="3 4">K42</strain>
    </source>
</reference>
<dbReference type="InterPro" id="IPR005523">
    <property type="entry name" value="DUF317_SPDY"/>
</dbReference>
<comment type="caution">
    <text evidence="3">The sequence shown here is derived from an EMBL/GenBank/DDBJ whole genome shotgun (WGS) entry which is preliminary data.</text>
</comment>
<dbReference type="RefSeq" id="WP_007496008.1">
    <property type="nucleotide sequence ID" value="NZ_AGBF01000044.1"/>
</dbReference>
<evidence type="ECO:0000256" key="1">
    <source>
        <dbReference type="SAM" id="MobiDB-lite"/>
    </source>
</evidence>
<organism evidence="3 4">
    <name type="scientific">Streptomyces zinciresistens K42</name>
    <dbReference type="NCBI Taxonomy" id="700597"/>
    <lineage>
        <taxon>Bacteria</taxon>
        <taxon>Bacillati</taxon>
        <taxon>Actinomycetota</taxon>
        <taxon>Actinomycetes</taxon>
        <taxon>Kitasatosporales</taxon>
        <taxon>Streptomycetaceae</taxon>
        <taxon>Streptomyces</taxon>
    </lineage>
</organism>
<protein>
    <recommendedName>
        <fullName evidence="2">DUF317 domain-containing protein</fullName>
    </recommendedName>
</protein>
<dbReference type="PATRIC" id="fig|700597.3.peg.3078"/>
<dbReference type="EMBL" id="AGBF01000044">
    <property type="protein sequence ID" value="EGX58810.1"/>
    <property type="molecule type" value="Genomic_DNA"/>
</dbReference>
<feature type="domain" description="DUF317" evidence="2">
    <location>
        <begin position="137"/>
        <end position="196"/>
    </location>
</feature>
<feature type="domain" description="DUF317" evidence="2">
    <location>
        <begin position="52"/>
        <end position="108"/>
    </location>
</feature>
<keyword evidence="4" id="KW-1185">Reference proteome</keyword>
<sequence length="261" mass="28017">MSSTADTVEVDFITPRHLAGGGDPAWITVPLHRASGWSHGDDPLMPRVLLSSPDQKALLRLEPDPDGQWWTLHHTAEPGWPAWYASFGARTPVELIAAFTDALTDPAPPAAESHDPFGPLRHVAWNPSAAGADGLVSSDGTAYVQRLGSAEEPGSWFVTATLAPNRPPVWQARFGAHTPPHLVTAFTAALADPEPVYRTAGEQRLPTLNPNIVTRKYVDVPAVYLAAALEDRVRSLAARPVGTPPAPIPARHSPPQRGHSR</sequence>
<evidence type="ECO:0000313" key="3">
    <source>
        <dbReference type="EMBL" id="EGX58810.1"/>
    </source>
</evidence>
<evidence type="ECO:0000259" key="2">
    <source>
        <dbReference type="Pfam" id="PF03771"/>
    </source>
</evidence>
<dbReference type="OrthoDB" id="4251397at2"/>
<dbReference type="Pfam" id="PF03771">
    <property type="entry name" value="SPDY"/>
    <property type="match status" value="2"/>
</dbReference>
<feature type="region of interest" description="Disordered" evidence="1">
    <location>
        <begin position="238"/>
        <end position="261"/>
    </location>
</feature>
<proteinExistence type="predicted"/>
<dbReference type="AlphaFoldDB" id="G2GCC1"/>
<dbReference type="Proteomes" id="UP000004217">
    <property type="component" value="Unassembled WGS sequence"/>
</dbReference>
<name>G2GCC1_9ACTN</name>
<evidence type="ECO:0000313" key="4">
    <source>
        <dbReference type="Proteomes" id="UP000004217"/>
    </source>
</evidence>